<dbReference type="GO" id="GO:0016884">
    <property type="term" value="F:carbon-nitrogen ligase activity, with glutamine as amido-N-donor"/>
    <property type="evidence" value="ECO:0007669"/>
    <property type="project" value="InterPro"/>
</dbReference>
<dbReference type="Gene3D" id="1.10.10.410">
    <property type="match status" value="1"/>
</dbReference>
<keyword evidence="3" id="KW-1185">Reference proteome</keyword>
<sequence length="141" mass="16246">MIFDDLQKANIQTMKDHDKVAHEIISLVFGKCKNEAIDKGYADRKLPDSEALRIIQKTIKELEEEKIAFEKASRAEKVEVLKTQMDLLSKYLPKQLSEDEIRAIIQSLEDKKIPSVMKYFKANYQGQVDNALVSKIAKEFN</sequence>
<dbReference type="RefSeq" id="WP_119015420.1">
    <property type="nucleotide sequence ID" value="NZ_QXEV01000002.1"/>
</dbReference>
<gene>
    <name evidence="2" type="ORF">EI71_00244</name>
</gene>
<evidence type="ECO:0000256" key="1">
    <source>
        <dbReference type="SAM" id="Coils"/>
    </source>
</evidence>
<dbReference type="InParanoid" id="A0A397S7K0"/>
<keyword evidence="1" id="KW-0175">Coiled coil</keyword>
<evidence type="ECO:0008006" key="4">
    <source>
        <dbReference type="Google" id="ProtNLM"/>
    </source>
</evidence>
<dbReference type="OrthoDB" id="9794041at2"/>
<dbReference type="SUPFAM" id="SSF89095">
    <property type="entry name" value="GatB/YqeY motif"/>
    <property type="match status" value="1"/>
</dbReference>
<dbReference type="InterPro" id="IPR003789">
    <property type="entry name" value="Asn/Gln_tRNA_amidoTrase-B-like"/>
</dbReference>
<organism evidence="2 3">
    <name type="scientific">Anaeroplasma bactoclasticum</name>
    <dbReference type="NCBI Taxonomy" id="2088"/>
    <lineage>
        <taxon>Bacteria</taxon>
        <taxon>Bacillati</taxon>
        <taxon>Mycoplasmatota</taxon>
        <taxon>Mollicutes</taxon>
        <taxon>Anaeroplasmatales</taxon>
        <taxon>Anaeroplasmataceae</taxon>
        <taxon>Anaeroplasma</taxon>
    </lineage>
</organism>
<proteinExistence type="predicted"/>
<evidence type="ECO:0000313" key="3">
    <source>
        <dbReference type="Proteomes" id="UP000266506"/>
    </source>
</evidence>
<name>A0A397S7K0_9MOLU</name>
<dbReference type="PANTHER" id="PTHR28055:SF1">
    <property type="entry name" value="ALTERED INHERITANCE OF MITOCHONDRIA PROTEIN 41, MITOCHONDRIAL"/>
    <property type="match status" value="1"/>
</dbReference>
<dbReference type="Gene3D" id="1.10.1510.10">
    <property type="entry name" value="Uncharacterised protein YqeY/AIM41 PF09424, N-terminal domain"/>
    <property type="match status" value="1"/>
</dbReference>
<accession>A0A397S7K0</accession>
<dbReference type="EMBL" id="QXEV01000002">
    <property type="protein sequence ID" value="RIA78294.1"/>
    <property type="molecule type" value="Genomic_DNA"/>
</dbReference>
<dbReference type="PANTHER" id="PTHR28055">
    <property type="entry name" value="ALTERED INHERITANCE OF MITOCHONDRIA PROTEIN 41, MITOCHONDRIAL"/>
    <property type="match status" value="1"/>
</dbReference>
<dbReference type="Pfam" id="PF09424">
    <property type="entry name" value="YqeY"/>
    <property type="match status" value="1"/>
</dbReference>
<comment type="caution">
    <text evidence="2">The sequence shown here is derived from an EMBL/GenBank/DDBJ whole genome shotgun (WGS) entry which is preliminary data.</text>
</comment>
<evidence type="ECO:0000313" key="2">
    <source>
        <dbReference type="EMBL" id="RIA78294.1"/>
    </source>
</evidence>
<dbReference type="FunCoup" id="A0A397S7K0">
    <property type="interactions" value="231"/>
</dbReference>
<protein>
    <recommendedName>
        <fullName evidence="4">GatB/YqeY domain-containing protein</fullName>
    </recommendedName>
</protein>
<dbReference type="AlphaFoldDB" id="A0A397S7K0"/>
<reference evidence="2 3" key="1">
    <citation type="submission" date="2018-08" db="EMBL/GenBank/DDBJ databases">
        <title>Genomic Encyclopedia of Archaeal and Bacterial Type Strains, Phase II (KMG-II): from individual species to whole genera.</title>
        <authorList>
            <person name="Goeker M."/>
        </authorList>
    </citation>
    <scope>NUCLEOTIDE SEQUENCE [LARGE SCALE GENOMIC DNA]</scope>
    <source>
        <strain evidence="2 3">ATCC 27112</strain>
    </source>
</reference>
<dbReference type="InterPro" id="IPR023168">
    <property type="entry name" value="GatB_Yqey_C_2"/>
</dbReference>
<dbReference type="InterPro" id="IPR042184">
    <property type="entry name" value="YqeY/Aim41_N"/>
</dbReference>
<dbReference type="Proteomes" id="UP000266506">
    <property type="component" value="Unassembled WGS sequence"/>
</dbReference>
<dbReference type="InterPro" id="IPR019004">
    <property type="entry name" value="YqeY/Aim41"/>
</dbReference>
<feature type="coiled-coil region" evidence="1">
    <location>
        <begin position="52"/>
        <end position="79"/>
    </location>
</feature>